<sequence length="317" mass="35106">MVIKRIDKKQVKIGMFVEGIEGPWQDDPAVGRRFTVKNAKQLSAIVNGEISGVFINTALGTNAPDTGVDGAVPKTIRTATKEDKSRVAQKISAQADEAKNLIEGVFDGRDIAIDAFAPLADDIGRAMDENPGLYIGISRLRSRDTATFVHSLSVAALLTHFARSLEMDEAVVQQLCIAGILHDVGKLSIPREVLHKQGPLTAEERLYVEQHPELGYKILQKQSDMPELVLDICRYHHERIDGRGYPQGLSGAQISPEVRMSTICDVFDALTSARSYKKGWSSQQALSWMMDRDGQFDRTLLRRFILSLDTEMTKGLL</sequence>
<dbReference type="InterPro" id="IPR003607">
    <property type="entry name" value="HD/PDEase_dom"/>
</dbReference>
<name>A0AA92C6M2_RHIRH</name>
<dbReference type="Pfam" id="PF13487">
    <property type="entry name" value="HD_5"/>
    <property type="match status" value="1"/>
</dbReference>
<dbReference type="RefSeq" id="WP_116492090.1">
    <property type="nucleotide sequence ID" value="NZ_QDFR01000001.1"/>
</dbReference>
<dbReference type="SUPFAM" id="SSF109604">
    <property type="entry name" value="HD-domain/PDEase-like"/>
    <property type="match status" value="1"/>
</dbReference>
<accession>A0AA92C6M2</accession>
<dbReference type="GO" id="GO:0008081">
    <property type="term" value="F:phosphoric diester hydrolase activity"/>
    <property type="evidence" value="ECO:0007669"/>
    <property type="project" value="UniProtKB-ARBA"/>
</dbReference>
<dbReference type="AlphaFoldDB" id="A0AA92C6M2"/>
<dbReference type="EMBL" id="QDFR01000001">
    <property type="protein sequence ID" value="PVE56910.1"/>
    <property type="molecule type" value="Genomic_DNA"/>
</dbReference>
<dbReference type="SMART" id="SM00471">
    <property type="entry name" value="HDc"/>
    <property type="match status" value="1"/>
</dbReference>
<dbReference type="Proteomes" id="UP000244335">
    <property type="component" value="Unassembled WGS sequence"/>
</dbReference>
<evidence type="ECO:0000259" key="1">
    <source>
        <dbReference type="PROSITE" id="PS51832"/>
    </source>
</evidence>
<dbReference type="InterPro" id="IPR021812">
    <property type="entry name" value="DUF3391"/>
</dbReference>
<evidence type="ECO:0000313" key="3">
    <source>
        <dbReference type="Proteomes" id="UP000244335"/>
    </source>
</evidence>
<dbReference type="InterPro" id="IPR037522">
    <property type="entry name" value="HD_GYP_dom"/>
</dbReference>
<gene>
    <name evidence="2" type="ORF">DC430_03895</name>
</gene>
<feature type="domain" description="HD-GYP" evidence="1">
    <location>
        <begin position="125"/>
        <end position="317"/>
    </location>
</feature>
<dbReference type="PANTHER" id="PTHR43155">
    <property type="entry name" value="CYCLIC DI-GMP PHOSPHODIESTERASE PA4108-RELATED"/>
    <property type="match status" value="1"/>
</dbReference>
<organism evidence="2 3">
    <name type="scientific">Rhizobium rhizogenes</name>
    <name type="common">Agrobacterium rhizogenes</name>
    <dbReference type="NCBI Taxonomy" id="359"/>
    <lineage>
        <taxon>Bacteria</taxon>
        <taxon>Pseudomonadati</taxon>
        <taxon>Pseudomonadota</taxon>
        <taxon>Alphaproteobacteria</taxon>
        <taxon>Hyphomicrobiales</taxon>
        <taxon>Rhizobiaceae</taxon>
        <taxon>Rhizobium/Agrobacterium group</taxon>
        <taxon>Rhizobium</taxon>
    </lineage>
</organism>
<dbReference type="InterPro" id="IPR006675">
    <property type="entry name" value="HDIG_dom"/>
</dbReference>
<dbReference type="NCBIfam" id="TIGR00277">
    <property type="entry name" value="HDIG"/>
    <property type="match status" value="1"/>
</dbReference>
<comment type="caution">
    <text evidence="2">The sequence shown here is derived from an EMBL/GenBank/DDBJ whole genome shotgun (WGS) entry which is preliminary data.</text>
</comment>
<dbReference type="PROSITE" id="PS51832">
    <property type="entry name" value="HD_GYP"/>
    <property type="match status" value="1"/>
</dbReference>
<evidence type="ECO:0000313" key="2">
    <source>
        <dbReference type="EMBL" id="PVE56910.1"/>
    </source>
</evidence>
<dbReference type="Pfam" id="PF11871">
    <property type="entry name" value="DUF3391"/>
    <property type="match status" value="1"/>
</dbReference>
<dbReference type="Gene3D" id="1.10.3210.10">
    <property type="entry name" value="Hypothetical protein af1432"/>
    <property type="match status" value="1"/>
</dbReference>
<proteinExistence type="predicted"/>
<dbReference type="CDD" id="cd00077">
    <property type="entry name" value="HDc"/>
    <property type="match status" value="1"/>
</dbReference>
<dbReference type="PANTHER" id="PTHR43155:SF2">
    <property type="entry name" value="CYCLIC DI-GMP PHOSPHODIESTERASE PA4108"/>
    <property type="match status" value="1"/>
</dbReference>
<protein>
    <submittedName>
        <fullName evidence="2">Phosphohydrolase</fullName>
    </submittedName>
</protein>
<reference evidence="2 3" key="1">
    <citation type="submission" date="2018-04" db="EMBL/GenBank/DDBJ databases">
        <authorList>
            <person name="Hagen T."/>
        </authorList>
    </citation>
    <scope>NUCLEOTIDE SEQUENCE [LARGE SCALE GENOMIC DNA]</scope>
    <source>
        <strain evidence="2 3">TPD7009</strain>
    </source>
</reference>